<proteinExistence type="predicted"/>
<feature type="compositionally biased region" description="Polar residues" evidence="1">
    <location>
        <begin position="91"/>
        <end position="109"/>
    </location>
</feature>
<dbReference type="Proteomes" id="UP000265515">
    <property type="component" value="Unassembled WGS sequence"/>
</dbReference>
<evidence type="ECO:0000256" key="1">
    <source>
        <dbReference type="SAM" id="MobiDB-lite"/>
    </source>
</evidence>
<name>A0A388LNN4_CHABU</name>
<feature type="compositionally biased region" description="Basic residues" evidence="1">
    <location>
        <begin position="638"/>
        <end position="647"/>
    </location>
</feature>
<feature type="region of interest" description="Disordered" evidence="1">
    <location>
        <begin position="87"/>
        <end position="130"/>
    </location>
</feature>
<protein>
    <submittedName>
        <fullName evidence="2">Uncharacterized protein</fullName>
    </submittedName>
</protein>
<feature type="compositionally biased region" description="Polar residues" evidence="1">
    <location>
        <begin position="120"/>
        <end position="130"/>
    </location>
</feature>
<feature type="region of interest" description="Disordered" evidence="1">
    <location>
        <begin position="1"/>
        <end position="42"/>
    </location>
</feature>
<feature type="compositionally biased region" description="Basic and acidic residues" evidence="1">
    <location>
        <begin position="328"/>
        <end position="345"/>
    </location>
</feature>
<reference evidence="2 3" key="1">
    <citation type="journal article" date="2018" name="Cell">
        <title>The Chara Genome: Secondary Complexity and Implications for Plant Terrestrialization.</title>
        <authorList>
            <person name="Nishiyama T."/>
            <person name="Sakayama H."/>
            <person name="Vries J.D."/>
            <person name="Buschmann H."/>
            <person name="Saint-Marcoux D."/>
            <person name="Ullrich K.K."/>
            <person name="Haas F.B."/>
            <person name="Vanderstraeten L."/>
            <person name="Becker D."/>
            <person name="Lang D."/>
            <person name="Vosolsobe S."/>
            <person name="Rombauts S."/>
            <person name="Wilhelmsson P.K.I."/>
            <person name="Janitza P."/>
            <person name="Kern R."/>
            <person name="Heyl A."/>
            <person name="Rumpler F."/>
            <person name="Villalobos L.I.A.C."/>
            <person name="Clay J.M."/>
            <person name="Skokan R."/>
            <person name="Toyoda A."/>
            <person name="Suzuki Y."/>
            <person name="Kagoshima H."/>
            <person name="Schijlen E."/>
            <person name="Tajeshwar N."/>
            <person name="Catarino B."/>
            <person name="Hetherington A.J."/>
            <person name="Saltykova A."/>
            <person name="Bonnot C."/>
            <person name="Breuninger H."/>
            <person name="Symeonidi A."/>
            <person name="Radhakrishnan G.V."/>
            <person name="Van Nieuwerburgh F."/>
            <person name="Deforce D."/>
            <person name="Chang C."/>
            <person name="Karol K.G."/>
            <person name="Hedrich R."/>
            <person name="Ulvskov P."/>
            <person name="Glockner G."/>
            <person name="Delwiche C.F."/>
            <person name="Petrasek J."/>
            <person name="Van de Peer Y."/>
            <person name="Friml J."/>
            <person name="Beilby M."/>
            <person name="Dolan L."/>
            <person name="Kohara Y."/>
            <person name="Sugano S."/>
            <person name="Fujiyama A."/>
            <person name="Delaux P.-M."/>
            <person name="Quint M."/>
            <person name="TheiBen G."/>
            <person name="Hagemann M."/>
            <person name="Harholt J."/>
            <person name="Dunand C."/>
            <person name="Zachgo S."/>
            <person name="Langdale J."/>
            <person name="Maumus F."/>
            <person name="Straeten D.V.D."/>
            <person name="Gould S.B."/>
            <person name="Rensing S.A."/>
        </authorList>
    </citation>
    <scope>NUCLEOTIDE SEQUENCE [LARGE SCALE GENOMIC DNA]</scope>
    <source>
        <strain evidence="2 3">S276</strain>
    </source>
</reference>
<feature type="compositionally biased region" description="Basic and acidic residues" evidence="1">
    <location>
        <begin position="17"/>
        <end position="31"/>
    </location>
</feature>
<feature type="compositionally biased region" description="Acidic residues" evidence="1">
    <location>
        <begin position="601"/>
        <end position="630"/>
    </location>
</feature>
<feature type="region of interest" description="Disordered" evidence="1">
    <location>
        <begin position="280"/>
        <end position="358"/>
    </location>
</feature>
<dbReference type="Gramene" id="GBG83928">
    <property type="protein sequence ID" value="GBG83928"/>
    <property type="gene ID" value="CBR_g37799"/>
</dbReference>
<feature type="compositionally biased region" description="Basic and acidic residues" evidence="1">
    <location>
        <begin position="304"/>
        <end position="317"/>
    </location>
</feature>
<accession>A0A388LNN4</accession>
<comment type="caution">
    <text evidence="2">The sequence shown here is derived from an EMBL/GenBank/DDBJ whole genome shotgun (WGS) entry which is preliminary data.</text>
</comment>
<dbReference type="AlphaFoldDB" id="A0A388LNN4"/>
<organism evidence="2 3">
    <name type="scientific">Chara braunii</name>
    <name type="common">Braun's stonewort</name>
    <dbReference type="NCBI Taxonomy" id="69332"/>
    <lineage>
        <taxon>Eukaryota</taxon>
        <taxon>Viridiplantae</taxon>
        <taxon>Streptophyta</taxon>
        <taxon>Charophyceae</taxon>
        <taxon>Charales</taxon>
        <taxon>Characeae</taxon>
        <taxon>Chara</taxon>
    </lineage>
</organism>
<gene>
    <name evidence="2" type="ORF">CBR_g37799</name>
</gene>
<dbReference type="EMBL" id="BFEA01000457">
    <property type="protein sequence ID" value="GBG83928.1"/>
    <property type="molecule type" value="Genomic_DNA"/>
</dbReference>
<keyword evidence="3" id="KW-1185">Reference proteome</keyword>
<sequence>MGGEAERPTQGVAEEEDTRRSEEGGVGRYEEGAGAAEVDEADFKLEVGVVEGGQTPRGEGGVHEFDPVTCQRTKGWEWSFGKKLIPPEPECTSSSSKTPAPITSCTPGSSKRKDGGAHLSATNAGKRLQQQKMTDTYGGKWIGQWRKAFFRWVYSSGIAFNAFRNKSWRDLQQVALQQPGGAPLPVLPSHSEIASMRAVEIHHEEFADVLEEVVHLVEITANVRLMEYRRAGYGYVLPWQRDEGMLDAQEGLDLEPMRSGTRSGMTEQEMEEQVALITRDPIGSSASPPVESVSGARAAIFRPYPRDDSSRDERETEAADDPMLPIPREIDELHEEGDVGDERTHTPRGGGRAGRHRYDGGRGALGIFQGHGGEITHYRAGGYASSHDLAGGDACSHDCEDLGEVGVHSGAPPVEERERRAEEHRAAGAGGVEDIRGMEEEVAGAVGGVVEVDDGAHVEREEAMARVHDGEQVERVEGVLSSEVERKHNVVRTQVEREEGVAGVDDGDAHVEMEENVVRVDAAALVGGEEGVVGGDAAHGTGEGGDHHDLIVQRFIDDKMGPALGGLTLGTRTALGVRTGADPLTMVEDDPETEPAREEAPQEDDEYRDGEESEEEESDSREDDHYDDNEPFPPPQRNSRRQRRSSRRRDDVDDPSPPGRRETRSRRRRRSSVATAPE</sequence>
<evidence type="ECO:0000313" key="2">
    <source>
        <dbReference type="EMBL" id="GBG83928.1"/>
    </source>
</evidence>
<evidence type="ECO:0000313" key="3">
    <source>
        <dbReference type="Proteomes" id="UP000265515"/>
    </source>
</evidence>
<feature type="region of interest" description="Disordered" evidence="1">
    <location>
        <begin position="580"/>
        <end position="678"/>
    </location>
</feature>